<evidence type="ECO:0000313" key="1">
    <source>
        <dbReference type="EMBL" id="KAK8994148.1"/>
    </source>
</evidence>
<accession>A0ABR2Q0D6</accession>
<organism evidence="1 2">
    <name type="scientific">Hibiscus sabdariffa</name>
    <name type="common">roselle</name>
    <dbReference type="NCBI Taxonomy" id="183260"/>
    <lineage>
        <taxon>Eukaryota</taxon>
        <taxon>Viridiplantae</taxon>
        <taxon>Streptophyta</taxon>
        <taxon>Embryophyta</taxon>
        <taxon>Tracheophyta</taxon>
        <taxon>Spermatophyta</taxon>
        <taxon>Magnoliopsida</taxon>
        <taxon>eudicotyledons</taxon>
        <taxon>Gunneridae</taxon>
        <taxon>Pentapetalae</taxon>
        <taxon>rosids</taxon>
        <taxon>malvids</taxon>
        <taxon>Malvales</taxon>
        <taxon>Malvaceae</taxon>
        <taxon>Malvoideae</taxon>
        <taxon>Hibiscus</taxon>
    </lineage>
</organism>
<evidence type="ECO:0000313" key="2">
    <source>
        <dbReference type="Proteomes" id="UP001396334"/>
    </source>
</evidence>
<protein>
    <submittedName>
        <fullName evidence="1">Uncharacterized protein</fullName>
    </submittedName>
</protein>
<sequence length="102" mass="11227">MVSRGMIKEKKTALKPRVKSFKVRVTRVKKTDLGKIMEERIVGERFGDELSLNTQLIVKESSPNGIQFGIMFNIVGSPQEGDNGVALALTTFLSSVSDEGKL</sequence>
<gene>
    <name evidence="1" type="ORF">V6N11_045258</name>
</gene>
<comment type="caution">
    <text evidence="1">The sequence shown here is derived from an EMBL/GenBank/DDBJ whole genome shotgun (WGS) entry which is preliminary data.</text>
</comment>
<reference evidence="1 2" key="1">
    <citation type="journal article" date="2024" name="G3 (Bethesda)">
        <title>Genome assembly of Hibiscus sabdariffa L. provides insights into metabolisms of medicinal natural products.</title>
        <authorList>
            <person name="Kim T."/>
        </authorList>
    </citation>
    <scope>NUCLEOTIDE SEQUENCE [LARGE SCALE GENOMIC DNA]</scope>
    <source>
        <strain evidence="1">TK-2024</strain>
        <tissue evidence="1">Old leaves</tissue>
    </source>
</reference>
<name>A0ABR2Q0D6_9ROSI</name>
<proteinExistence type="predicted"/>
<dbReference type="Proteomes" id="UP001396334">
    <property type="component" value="Unassembled WGS sequence"/>
</dbReference>
<keyword evidence="2" id="KW-1185">Reference proteome</keyword>
<dbReference type="EMBL" id="JBBPBN010000047">
    <property type="protein sequence ID" value="KAK8994148.1"/>
    <property type="molecule type" value="Genomic_DNA"/>
</dbReference>